<keyword evidence="2" id="KW-0238">DNA-binding</keyword>
<evidence type="ECO:0000313" key="2">
    <source>
        <dbReference type="EMBL" id="REH54287.1"/>
    </source>
</evidence>
<evidence type="ECO:0000259" key="1">
    <source>
        <dbReference type="PROSITE" id="PS50995"/>
    </source>
</evidence>
<reference evidence="2 3" key="1">
    <citation type="submission" date="2018-08" db="EMBL/GenBank/DDBJ databases">
        <title>Genomic Encyclopedia of Archaeal and Bacterial Type Strains, Phase II (KMG-II): from individual species to whole genera.</title>
        <authorList>
            <person name="Goeker M."/>
        </authorList>
    </citation>
    <scope>NUCLEOTIDE SEQUENCE [LARGE SCALE GENOMIC DNA]</scope>
    <source>
        <strain evidence="2 3">DSM 45791</strain>
    </source>
</reference>
<dbReference type="Proteomes" id="UP000256269">
    <property type="component" value="Unassembled WGS sequence"/>
</dbReference>
<dbReference type="SUPFAM" id="SSF46785">
    <property type="entry name" value="Winged helix' DNA-binding domain"/>
    <property type="match status" value="1"/>
</dbReference>
<protein>
    <submittedName>
        <fullName evidence="2">DNA-binding MarR family transcriptional regulator</fullName>
    </submittedName>
</protein>
<dbReference type="EMBL" id="QUNO01000002">
    <property type="protein sequence ID" value="REH54287.1"/>
    <property type="molecule type" value="Genomic_DNA"/>
</dbReference>
<dbReference type="GO" id="GO:0003677">
    <property type="term" value="F:DNA binding"/>
    <property type="evidence" value="ECO:0007669"/>
    <property type="project" value="UniProtKB-KW"/>
</dbReference>
<dbReference type="Pfam" id="PF12802">
    <property type="entry name" value="MarR_2"/>
    <property type="match status" value="1"/>
</dbReference>
<dbReference type="InterPro" id="IPR036390">
    <property type="entry name" value="WH_DNA-bd_sf"/>
</dbReference>
<dbReference type="PANTHER" id="PTHR33164">
    <property type="entry name" value="TRANSCRIPTIONAL REGULATOR, MARR FAMILY"/>
    <property type="match status" value="1"/>
</dbReference>
<dbReference type="RefSeq" id="WP_116173370.1">
    <property type="nucleotide sequence ID" value="NZ_CP144375.1"/>
</dbReference>
<proteinExistence type="predicted"/>
<dbReference type="AlphaFoldDB" id="A0A3E0I6N3"/>
<dbReference type="PANTHER" id="PTHR33164:SF99">
    <property type="entry name" value="MARR FAMILY REGULATORY PROTEIN"/>
    <property type="match status" value="1"/>
</dbReference>
<comment type="caution">
    <text evidence="2">The sequence shown here is derived from an EMBL/GenBank/DDBJ whole genome shotgun (WGS) entry which is preliminary data.</text>
</comment>
<organism evidence="2 3">
    <name type="scientific">Kutzneria buriramensis</name>
    <dbReference type="NCBI Taxonomy" id="1045776"/>
    <lineage>
        <taxon>Bacteria</taxon>
        <taxon>Bacillati</taxon>
        <taxon>Actinomycetota</taxon>
        <taxon>Actinomycetes</taxon>
        <taxon>Pseudonocardiales</taxon>
        <taxon>Pseudonocardiaceae</taxon>
        <taxon>Kutzneria</taxon>
    </lineage>
</organism>
<dbReference type="GO" id="GO:0006950">
    <property type="term" value="P:response to stress"/>
    <property type="evidence" value="ECO:0007669"/>
    <property type="project" value="TreeGrafter"/>
</dbReference>
<dbReference type="InterPro" id="IPR036388">
    <property type="entry name" value="WH-like_DNA-bd_sf"/>
</dbReference>
<dbReference type="Gene3D" id="1.10.10.10">
    <property type="entry name" value="Winged helix-like DNA-binding domain superfamily/Winged helix DNA-binding domain"/>
    <property type="match status" value="1"/>
</dbReference>
<keyword evidence="3" id="KW-1185">Reference proteome</keyword>
<dbReference type="PROSITE" id="PS50995">
    <property type="entry name" value="HTH_MARR_2"/>
    <property type="match status" value="1"/>
</dbReference>
<dbReference type="SMART" id="SM00347">
    <property type="entry name" value="HTH_MARR"/>
    <property type="match status" value="1"/>
</dbReference>
<evidence type="ECO:0000313" key="3">
    <source>
        <dbReference type="Proteomes" id="UP000256269"/>
    </source>
</evidence>
<feature type="domain" description="HTH marR-type" evidence="1">
    <location>
        <begin position="13"/>
        <end position="147"/>
    </location>
</feature>
<name>A0A3E0I6N3_9PSEU</name>
<dbReference type="OrthoDB" id="122135at2"/>
<dbReference type="InterPro" id="IPR000835">
    <property type="entry name" value="HTH_MarR-typ"/>
</dbReference>
<dbReference type="CDD" id="cd00090">
    <property type="entry name" value="HTH_ARSR"/>
    <property type="match status" value="1"/>
</dbReference>
<dbReference type="GO" id="GO:0003700">
    <property type="term" value="F:DNA-binding transcription factor activity"/>
    <property type="evidence" value="ECO:0007669"/>
    <property type="project" value="InterPro"/>
</dbReference>
<dbReference type="InterPro" id="IPR039422">
    <property type="entry name" value="MarR/SlyA-like"/>
</dbReference>
<accession>A0A3E0I6N3</accession>
<dbReference type="PRINTS" id="PR00598">
    <property type="entry name" value="HTHMARR"/>
</dbReference>
<sequence>MTNSTAPDQDGPGFALPLLLFAGFRTLIDRLHAELAVQGHPELRPSHGFALQAIGTAGTTASEMGRRLGVSKQAAGKTADRLEALGYVERVDDTQDARRKLVRLTAHGVDALVRSARIFDELRAEWAAALGPQQLRDMEAGLRRMTPGNFFRLDAPGWFSS</sequence>
<dbReference type="InterPro" id="IPR011991">
    <property type="entry name" value="ArsR-like_HTH"/>
</dbReference>
<gene>
    <name evidence="2" type="ORF">BCF44_102519</name>
</gene>